<proteinExistence type="predicted"/>
<feature type="domain" description="DUF1653" evidence="1">
    <location>
        <begin position="7"/>
        <end position="68"/>
    </location>
</feature>
<dbReference type="EMBL" id="UOFP01000316">
    <property type="protein sequence ID" value="VAW90280.1"/>
    <property type="molecule type" value="Genomic_DNA"/>
</dbReference>
<sequence length="74" mass="8481">MPTIKLGRYVHYKGKPYQVIDVATHSETLEPMVVYRPLYGDQSLWVRPATMFSESVEVNGELIARFEYIGEADS</sequence>
<protein>
    <recommendedName>
        <fullName evidence="1">DUF1653 domain-containing protein</fullName>
    </recommendedName>
</protein>
<reference evidence="2" key="1">
    <citation type="submission" date="2018-06" db="EMBL/GenBank/DDBJ databases">
        <authorList>
            <person name="Zhirakovskaya E."/>
        </authorList>
    </citation>
    <scope>NUCLEOTIDE SEQUENCE</scope>
</reference>
<evidence type="ECO:0000259" key="1">
    <source>
        <dbReference type="Pfam" id="PF07866"/>
    </source>
</evidence>
<dbReference type="Pfam" id="PF07866">
    <property type="entry name" value="DUF1653"/>
    <property type="match status" value="1"/>
</dbReference>
<dbReference type="AlphaFoldDB" id="A0A3B0ZM72"/>
<dbReference type="InterPro" id="IPR023387">
    <property type="entry name" value="DUF1653-like_dom"/>
</dbReference>
<organism evidence="2">
    <name type="scientific">hydrothermal vent metagenome</name>
    <dbReference type="NCBI Taxonomy" id="652676"/>
    <lineage>
        <taxon>unclassified sequences</taxon>
        <taxon>metagenomes</taxon>
        <taxon>ecological metagenomes</taxon>
    </lineage>
</organism>
<dbReference type="Gene3D" id="2.30.30.320">
    <property type="entry name" value="DUF1653-like domain"/>
    <property type="match status" value="1"/>
</dbReference>
<name>A0A3B0ZM72_9ZZZZ</name>
<evidence type="ECO:0000313" key="2">
    <source>
        <dbReference type="EMBL" id="VAW90280.1"/>
    </source>
</evidence>
<gene>
    <name evidence="2" type="ORF">MNBD_GAMMA18-2332</name>
</gene>
<dbReference type="InterPro" id="IPR037135">
    <property type="entry name" value="DUF1653-like_dom_sf"/>
</dbReference>
<accession>A0A3B0ZM72</accession>